<evidence type="ECO:0000259" key="2">
    <source>
        <dbReference type="Pfam" id="PF06259"/>
    </source>
</evidence>
<dbReference type="Gene3D" id="1.10.287.1060">
    <property type="entry name" value="ESAT-6-like"/>
    <property type="match status" value="1"/>
</dbReference>
<organism evidence="3 4">
    <name type="scientific">Kibdelosporangium philippinense</name>
    <dbReference type="NCBI Taxonomy" id="211113"/>
    <lineage>
        <taxon>Bacteria</taxon>
        <taxon>Bacillati</taxon>
        <taxon>Actinomycetota</taxon>
        <taxon>Actinomycetes</taxon>
        <taxon>Pseudonocardiales</taxon>
        <taxon>Pseudonocardiaceae</taxon>
        <taxon>Kibdelosporangium</taxon>
    </lineage>
</organism>
<keyword evidence="4" id="KW-1185">Reference proteome</keyword>
<dbReference type="GO" id="GO:0016787">
    <property type="term" value="F:hydrolase activity"/>
    <property type="evidence" value="ECO:0007669"/>
    <property type="project" value="UniProtKB-KW"/>
</dbReference>
<evidence type="ECO:0000313" key="3">
    <source>
        <dbReference type="EMBL" id="MCE7009963.1"/>
    </source>
</evidence>
<gene>
    <name evidence="3" type="ORF">LWC34_45230</name>
</gene>
<dbReference type="SUPFAM" id="SSF53474">
    <property type="entry name" value="alpha/beta-Hydrolases"/>
    <property type="match status" value="1"/>
</dbReference>
<evidence type="ECO:0000256" key="1">
    <source>
        <dbReference type="SAM" id="Coils"/>
    </source>
</evidence>
<keyword evidence="3" id="KW-0378">Hydrolase</keyword>
<protein>
    <submittedName>
        <fullName evidence="3">Alpha/beta hydrolase family protein</fullName>
    </submittedName>
</protein>
<proteinExistence type="predicted"/>
<sequence>MVTYDDVMRLDLNAYTEEARNWKTLADALTTRANDLDQKLKKLEAWTGASADSAKATFANHRKQYADVSAVIARIPPVLNDAAHHLGGIRAELNRLQDEVRAHGWAFDPDGKVVTPGPPPAPMAGLDPEARRLQDAVQDQLERARRADADAAYALRGLRPETAGFAGPDQATVAAAATAIPPRTTAPSEVKKWWDSLSPMQQESLLYTHSSEIGALDGVPAIARDRANRTRLTELKAQLLAEQERLNGLGERRIGPDNDRLAEINAKLNGIEKIEERLRAATETKQQAFLLGIDTNGTGRAIVAMGNPDTSANLCTYVPGTGAKLADVEREMDRADRMADAAKKADSPSTSVIAWIGYDAPQHPIFEAPFDSYADGAKKDLDRFQDGLRATHEGPKSHNVVLGHSYGSTVIGHTARDEQLDVDGVIFVGSPGVGVDKIEELHLPPDQVHATVAENDIIRQSNNPHSFDDPIERSMDIHGPDPADARFGGHVFASDPGTPSWPFGSGAAHSEYWESRNIGLANMGRIIAGKPTV</sequence>
<reference evidence="3 4" key="1">
    <citation type="submission" date="2021-12" db="EMBL/GenBank/DDBJ databases">
        <title>Genome sequence of Kibdelosporangium philippinense ATCC 49844.</title>
        <authorList>
            <person name="Fedorov E.A."/>
            <person name="Omeragic M."/>
            <person name="Shalygina K.F."/>
            <person name="Maclea K.S."/>
        </authorList>
    </citation>
    <scope>NUCLEOTIDE SEQUENCE [LARGE SCALE GENOMIC DNA]</scope>
    <source>
        <strain evidence="3 4">ATCC 49844</strain>
    </source>
</reference>
<comment type="caution">
    <text evidence="3">The sequence shown here is derived from an EMBL/GenBank/DDBJ whole genome shotgun (WGS) entry which is preliminary data.</text>
</comment>
<dbReference type="RefSeq" id="WP_233731454.1">
    <property type="nucleotide sequence ID" value="NZ_JAJVCN010000004.1"/>
</dbReference>
<name>A0ABS8ZU58_9PSEU</name>
<dbReference type="Gene3D" id="3.40.50.1820">
    <property type="entry name" value="alpha/beta hydrolase"/>
    <property type="match status" value="1"/>
</dbReference>
<dbReference type="InterPro" id="IPR029058">
    <property type="entry name" value="AB_hydrolase_fold"/>
</dbReference>
<dbReference type="EMBL" id="JAJVCN010000004">
    <property type="protein sequence ID" value="MCE7009963.1"/>
    <property type="molecule type" value="Genomic_DNA"/>
</dbReference>
<feature type="coiled-coil region" evidence="1">
    <location>
        <begin position="232"/>
        <end position="291"/>
    </location>
</feature>
<accession>A0ABS8ZU58</accession>
<dbReference type="InterPro" id="IPR010427">
    <property type="entry name" value="DUF1023"/>
</dbReference>
<dbReference type="Proteomes" id="UP001521150">
    <property type="component" value="Unassembled WGS sequence"/>
</dbReference>
<feature type="domain" description="DUF1023" evidence="2">
    <location>
        <begin position="294"/>
        <end position="461"/>
    </location>
</feature>
<dbReference type="Pfam" id="PF06259">
    <property type="entry name" value="Abhydrolase_8"/>
    <property type="match status" value="1"/>
</dbReference>
<evidence type="ECO:0000313" key="4">
    <source>
        <dbReference type="Proteomes" id="UP001521150"/>
    </source>
</evidence>
<keyword evidence="1" id="KW-0175">Coiled coil</keyword>